<feature type="compositionally biased region" description="Basic and acidic residues" evidence="2">
    <location>
        <begin position="660"/>
        <end position="703"/>
    </location>
</feature>
<feature type="compositionally biased region" description="Basic and acidic residues" evidence="2">
    <location>
        <begin position="346"/>
        <end position="363"/>
    </location>
</feature>
<dbReference type="InterPro" id="IPR033184">
    <property type="entry name" value="PRRC2"/>
</dbReference>
<feature type="compositionally biased region" description="Basic and acidic residues" evidence="2">
    <location>
        <begin position="506"/>
        <end position="516"/>
    </location>
</feature>
<dbReference type="Proteomes" id="UP001177023">
    <property type="component" value="Unassembled WGS sequence"/>
</dbReference>
<feature type="compositionally biased region" description="Basic and acidic residues" evidence="2">
    <location>
        <begin position="777"/>
        <end position="786"/>
    </location>
</feature>
<feature type="compositionally biased region" description="Basic and acidic residues" evidence="2">
    <location>
        <begin position="469"/>
        <end position="480"/>
    </location>
</feature>
<dbReference type="EMBL" id="CATQJA010002665">
    <property type="protein sequence ID" value="CAJ0583449.1"/>
    <property type="molecule type" value="Genomic_DNA"/>
</dbReference>
<feature type="region of interest" description="Disordered" evidence="2">
    <location>
        <begin position="220"/>
        <end position="561"/>
    </location>
</feature>
<feature type="compositionally biased region" description="Basic and acidic residues" evidence="2">
    <location>
        <begin position="815"/>
        <end position="824"/>
    </location>
</feature>
<feature type="compositionally biased region" description="Low complexity" evidence="2">
    <location>
        <begin position="1"/>
        <end position="14"/>
    </location>
</feature>
<proteinExistence type="predicted"/>
<keyword evidence="5" id="KW-1185">Reference proteome</keyword>
<feature type="compositionally biased region" description="Basic and acidic residues" evidence="2">
    <location>
        <begin position="1016"/>
        <end position="1036"/>
    </location>
</feature>
<feature type="compositionally biased region" description="Basic and acidic residues" evidence="2">
    <location>
        <begin position="374"/>
        <end position="392"/>
    </location>
</feature>
<feature type="region of interest" description="Disordered" evidence="2">
    <location>
        <begin position="1220"/>
        <end position="1242"/>
    </location>
</feature>
<feature type="compositionally biased region" description="Basic and acidic residues" evidence="2">
    <location>
        <begin position="235"/>
        <end position="248"/>
    </location>
</feature>
<organism evidence="4 5">
    <name type="scientific">Mesorhabditis spiculigera</name>
    <dbReference type="NCBI Taxonomy" id="96644"/>
    <lineage>
        <taxon>Eukaryota</taxon>
        <taxon>Metazoa</taxon>
        <taxon>Ecdysozoa</taxon>
        <taxon>Nematoda</taxon>
        <taxon>Chromadorea</taxon>
        <taxon>Rhabditida</taxon>
        <taxon>Rhabditina</taxon>
        <taxon>Rhabditomorpha</taxon>
        <taxon>Rhabditoidea</taxon>
        <taxon>Rhabditidae</taxon>
        <taxon>Mesorhabditinae</taxon>
        <taxon>Mesorhabditis</taxon>
    </lineage>
</organism>
<comment type="caution">
    <text evidence="4">The sequence shown here is derived from an EMBL/GenBank/DDBJ whole genome shotgun (WGS) entry which is preliminary data.</text>
</comment>
<evidence type="ECO:0000313" key="4">
    <source>
        <dbReference type="EMBL" id="CAJ0583449.1"/>
    </source>
</evidence>
<sequence length="1452" mass="162124">MSTAPKSAASATTAQRGGRNGGLQAVGKSLGVIRRMPPPATLPSLRAESHGQDPETQIVPQGGSGWNKEAIPGYEGKPAPQTAPVSSVDLRPNWAKSPESAKEGNGHQQLREFPALSTDRRSGSSLHRRSENHEDGSWHSTAGSVDVDESLPSRYYEAPPKPRSESLGTSPNPKASSDVRSSQTRAISPPSRRWTESISESFGPESPLFENLDMKMDWAAEMENSCEEPMPVATKAEEPRKNPRRWDTQEPAPPPEFKLLKRGDRRDLDSDNEEHAMTKLAASSRIMKRSPNGMEILPETGREHADVPPEPTYKRKEELKRETASPPKEVPTKKEKPPQRSAPPKAKKEEIPIPEPSFDKYEEAIIPAPPPRDNIWDKRREERETEDKDRAPRLPKSVQNALEQHFPSVHEAAKMPQDKQLSKKASQVQDNEFARAAIKARHAGPNDVRALQTKTIKPRRENPAFVENNEERAPPAERPQRQPQRVSPPPREYNNEYNEAPVPNERPVDQPVRRQPNENWDDYGEEYGQGPPQTGPRRPYVKRGGEGYENYPRQPYIPQNYQPRPYRAQQQYNNYEEPTEEYNEEEGVAPVVTENEPQPERNGVDVPPVSLRGMPMRGRGRGMGTAVRGGRAPPKHERVAYNGPLPPRKPYIPQNVAYGDARRGSQDQPKEFLTDKDEMIEKMESVTILSREKPVEKTTDPKDPTPPQPPQQTFVRGNGHVAPKENTRGRGGKVNPTPRPKQQQQPYQKKPYNGQEPGNYKAEPKPPKAAMASGEPYQKKPKEPRDPNLPPKKPFRPQGEWKRGEAVKKFNNNYKPRENGEKIVPDMNTESELSIIPEQAPMMDRLKSPVNSSEGNDEWETASESSTRRPEIENPVPAPKPLTNGKENVKQKPARAPTKNGQPASRTSPSRSGEKQTQQTKGNPNKGDRLAGVDINNISSVIVIDSIMHPLEGEVTEFEEVLSKKQKRQRAVEISQQLAAEEKKRQEAEENDARWKATKEKRAQRKANKVATKQKKKDEKKTTPEGDSKQEAINKKEEVGAKITTVWNSAHVESGLTSALDTPVVIPSPIARPTKKPDPAEFNCDEKLVIYEKGTPMTTRSSEHLDFTYDPKLQQRSASAQETTLTNIDSNSNEERLKERLDKIKDIWPGKDDGALPANVAKVKPQPQAIEREFLESKLSQAPPITPRGVGAGAPFGNLNVLPFFGQYPPILSNDRTIMDPNGASSPPAQWMPQPQMPPSRAGPRHNFEPPMPPNQPMFYNRDYGSSSMWGPPTNLMDGPMGATPPPPQPPPQLPNRMPMNRFGNDGPAPTRNFYPSNGNRNNPPIIFPPDLMSMPPPTLPGPRDRINPIGPPPNMPPFNIPGGPFGKQPFSSPPPMFSAPPPAPMARYNPASRNVPPPDIWSKPPHGHRFAQGQQNFHQTGMNEFWNGMDRTSVPPPNARHHNGHGDRDSK</sequence>
<feature type="compositionally biased region" description="Pro residues" evidence="2">
    <location>
        <begin position="1372"/>
        <end position="1385"/>
    </location>
</feature>
<feature type="compositionally biased region" description="Basic and acidic residues" evidence="2">
    <location>
        <begin position="980"/>
        <end position="1001"/>
    </location>
</feature>
<dbReference type="PANTHER" id="PTHR14038:SF0">
    <property type="entry name" value="LP18708P"/>
    <property type="match status" value="1"/>
</dbReference>
<feature type="compositionally biased region" description="Basic and acidic residues" evidence="2">
    <location>
        <begin position="258"/>
        <end position="277"/>
    </location>
</feature>
<feature type="region of interest" description="Disordered" evidence="2">
    <location>
        <begin position="1426"/>
        <end position="1452"/>
    </location>
</feature>
<gene>
    <name evidence="4" type="ORF">MSPICULIGERA_LOCUS21529</name>
</gene>
<keyword evidence="1" id="KW-0597">Phosphoprotein</keyword>
<feature type="region of interest" description="Disordered" evidence="2">
    <location>
        <begin position="577"/>
        <end position="933"/>
    </location>
</feature>
<feature type="compositionally biased region" description="Basic residues" evidence="2">
    <location>
        <begin position="1002"/>
        <end position="1015"/>
    </location>
</feature>
<feature type="non-terminal residue" evidence="4">
    <location>
        <position position="1"/>
    </location>
</feature>
<evidence type="ECO:0000259" key="3">
    <source>
        <dbReference type="Pfam" id="PF07001"/>
    </source>
</evidence>
<feature type="compositionally biased region" description="Polar residues" evidence="2">
    <location>
        <begin position="166"/>
        <end position="186"/>
    </location>
</feature>
<feature type="compositionally biased region" description="Basic and acidic residues" evidence="2">
    <location>
        <begin position="118"/>
        <end position="137"/>
    </location>
</feature>
<accession>A0AA36DBX2</accession>
<feature type="compositionally biased region" description="Basic and acidic residues" evidence="2">
    <location>
        <begin position="300"/>
        <end position="323"/>
    </location>
</feature>
<feature type="compositionally biased region" description="Basic and acidic residues" evidence="2">
    <location>
        <begin position="799"/>
        <end position="808"/>
    </location>
</feature>
<feature type="region of interest" description="Disordered" evidence="2">
    <location>
        <begin position="1353"/>
        <end position="1413"/>
    </location>
</feature>
<name>A0AA36DBX2_9BILA</name>
<dbReference type="InterPro" id="IPR009738">
    <property type="entry name" value="BAT2_N"/>
</dbReference>
<dbReference type="Pfam" id="PF07001">
    <property type="entry name" value="BAT2_N"/>
    <property type="match status" value="1"/>
</dbReference>
<protein>
    <recommendedName>
        <fullName evidence="3">BAT2 N-terminal domain-containing protein</fullName>
    </recommendedName>
</protein>
<reference evidence="4" key="1">
    <citation type="submission" date="2023-06" db="EMBL/GenBank/DDBJ databases">
        <authorList>
            <person name="Delattre M."/>
        </authorList>
    </citation>
    <scope>NUCLEOTIDE SEQUENCE</scope>
    <source>
        <strain evidence="4">AF72</strain>
    </source>
</reference>
<dbReference type="GO" id="GO:0030154">
    <property type="term" value="P:cell differentiation"/>
    <property type="evidence" value="ECO:0007669"/>
    <property type="project" value="TreeGrafter"/>
</dbReference>
<feature type="compositionally biased region" description="Low complexity" evidence="2">
    <location>
        <begin position="740"/>
        <end position="752"/>
    </location>
</feature>
<feature type="compositionally biased region" description="Basic and acidic residues" evidence="2">
    <location>
        <begin position="411"/>
        <end position="421"/>
    </location>
</feature>
<evidence type="ECO:0000256" key="2">
    <source>
        <dbReference type="SAM" id="MobiDB-lite"/>
    </source>
</evidence>
<dbReference type="PANTHER" id="PTHR14038">
    <property type="entry name" value="BAT2 HLA-B-ASSOCIATED TRANSCRIPT 2"/>
    <property type="match status" value="1"/>
</dbReference>
<feature type="compositionally biased region" description="Acidic residues" evidence="2">
    <location>
        <begin position="577"/>
        <end position="587"/>
    </location>
</feature>
<feature type="region of interest" description="Disordered" evidence="2">
    <location>
        <begin position="1"/>
        <end position="208"/>
    </location>
</feature>
<feature type="domain" description="BAT2 N-terminal" evidence="3">
    <location>
        <begin position="14"/>
        <end position="70"/>
    </location>
</feature>
<evidence type="ECO:0000313" key="5">
    <source>
        <dbReference type="Proteomes" id="UP001177023"/>
    </source>
</evidence>
<feature type="region of interest" description="Disordered" evidence="2">
    <location>
        <begin position="962"/>
        <end position="1036"/>
    </location>
</feature>
<feature type="compositionally biased region" description="Low complexity" evidence="2">
    <location>
        <begin position="528"/>
        <end position="538"/>
    </location>
</feature>
<feature type="compositionally biased region" description="Low complexity" evidence="2">
    <location>
        <begin position="1224"/>
        <end position="1234"/>
    </location>
</feature>
<feature type="compositionally biased region" description="Polar residues" evidence="2">
    <location>
        <begin position="899"/>
        <end position="923"/>
    </location>
</feature>
<evidence type="ECO:0000256" key="1">
    <source>
        <dbReference type="ARBA" id="ARBA00022553"/>
    </source>
</evidence>